<organism evidence="5 6">
    <name type="scientific">Hymenobacter humi</name>
    <dbReference type="NCBI Taxonomy" id="1411620"/>
    <lineage>
        <taxon>Bacteria</taxon>
        <taxon>Pseudomonadati</taxon>
        <taxon>Bacteroidota</taxon>
        <taxon>Cytophagia</taxon>
        <taxon>Cytophagales</taxon>
        <taxon>Hymenobacteraceae</taxon>
        <taxon>Hymenobacter</taxon>
    </lineage>
</organism>
<evidence type="ECO:0000313" key="6">
    <source>
        <dbReference type="Proteomes" id="UP001596513"/>
    </source>
</evidence>
<evidence type="ECO:0000256" key="3">
    <source>
        <dbReference type="ARBA" id="ARBA00022840"/>
    </source>
</evidence>
<evidence type="ECO:0000313" key="5">
    <source>
        <dbReference type="EMBL" id="MFC7666571.1"/>
    </source>
</evidence>
<dbReference type="Gene3D" id="3.40.50.300">
    <property type="entry name" value="P-loop containing nucleotide triphosphate hydrolases"/>
    <property type="match status" value="1"/>
</dbReference>
<dbReference type="Proteomes" id="UP001596513">
    <property type="component" value="Unassembled WGS sequence"/>
</dbReference>
<keyword evidence="4" id="KW-0173">Coenzyme A biosynthesis</keyword>
<keyword evidence="3" id="KW-0067">ATP-binding</keyword>
<name>A0ABW2U172_9BACT</name>
<protein>
    <submittedName>
        <fullName evidence="5">Dephospho-CoA kinase</fullName>
    </submittedName>
</protein>
<keyword evidence="5" id="KW-0418">Kinase</keyword>
<comment type="similarity">
    <text evidence="1">Belongs to the CoaE family.</text>
</comment>
<dbReference type="InterPro" id="IPR001977">
    <property type="entry name" value="Depp_CoAkinase"/>
</dbReference>
<dbReference type="EMBL" id="JBHTEK010000001">
    <property type="protein sequence ID" value="MFC7666571.1"/>
    <property type="molecule type" value="Genomic_DNA"/>
</dbReference>
<keyword evidence="5" id="KW-0808">Transferase</keyword>
<proteinExistence type="inferred from homology"/>
<dbReference type="InterPro" id="IPR027417">
    <property type="entry name" value="P-loop_NTPase"/>
</dbReference>
<comment type="caution">
    <text evidence="5">The sequence shown here is derived from an EMBL/GenBank/DDBJ whole genome shotgun (WGS) entry which is preliminary data.</text>
</comment>
<gene>
    <name evidence="5" type="ORF">ACFQT0_03390</name>
</gene>
<evidence type="ECO:0000256" key="4">
    <source>
        <dbReference type="ARBA" id="ARBA00022993"/>
    </source>
</evidence>
<keyword evidence="6" id="KW-1185">Reference proteome</keyword>
<keyword evidence="2" id="KW-0547">Nucleotide-binding</keyword>
<sequence>MRQARVLQRDSHRSLADVLAIMGKQLSEEEKIERADYVLTNDNVHPLLPQVLALHAIFSRPQGA</sequence>
<dbReference type="Pfam" id="PF01121">
    <property type="entry name" value="CoaE"/>
    <property type="match status" value="1"/>
</dbReference>
<accession>A0ABW2U172</accession>
<evidence type="ECO:0000256" key="1">
    <source>
        <dbReference type="ARBA" id="ARBA00009018"/>
    </source>
</evidence>
<dbReference type="RefSeq" id="WP_380205896.1">
    <property type="nucleotide sequence ID" value="NZ_JBHTEK010000001.1"/>
</dbReference>
<dbReference type="GO" id="GO:0016301">
    <property type="term" value="F:kinase activity"/>
    <property type="evidence" value="ECO:0007669"/>
    <property type="project" value="UniProtKB-KW"/>
</dbReference>
<evidence type="ECO:0000256" key="2">
    <source>
        <dbReference type="ARBA" id="ARBA00022741"/>
    </source>
</evidence>
<reference evidence="6" key="1">
    <citation type="journal article" date="2019" name="Int. J. Syst. Evol. Microbiol.">
        <title>The Global Catalogue of Microorganisms (GCM) 10K type strain sequencing project: providing services to taxonomists for standard genome sequencing and annotation.</title>
        <authorList>
            <consortium name="The Broad Institute Genomics Platform"/>
            <consortium name="The Broad Institute Genome Sequencing Center for Infectious Disease"/>
            <person name="Wu L."/>
            <person name="Ma J."/>
        </authorList>
    </citation>
    <scope>NUCLEOTIDE SEQUENCE [LARGE SCALE GENOMIC DNA]</scope>
    <source>
        <strain evidence="6">JCM 19635</strain>
    </source>
</reference>